<reference evidence="1" key="1">
    <citation type="submission" date="2014-11" db="EMBL/GenBank/DDBJ databases">
        <authorList>
            <person name="Amaro Gonzalez C."/>
        </authorList>
    </citation>
    <scope>NUCLEOTIDE SEQUENCE</scope>
</reference>
<name>A0A0E9W0T0_ANGAN</name>
<evidence type="ECO:0000313" key="1">
    <source>
        <dbReference type="EMBL" id="JAH83979.1"/>
    </source>
</evidence>
<organism evidence="1">
    <name type="scientific">Anguilla anguilla</name>
    <name type="common">European freshwater eel</name>
    <name type="synonym">Muraena anguilla</name>
    <dbReference type="NCBI Taxonomy" id="7936"/>
    <lineage>
        <taxon>Eukaryota</taxon>
        <taxon>Metazoa</taxon>
        <taxon>Chordata</taxon>
        <taxon>Craniata</taxon>
        <taxon>Vertebrata</taxon>
        <taxon>Euteleostomi</taxon>
        <taxon>Actinopterygii</taxon>
        <taxon>Neopterygii</taxon>
        <taxon>Teleostei</taxon>
        <taxon>Anguilliformes</taxon>
        <taxon>Anguillidae</taxon>
        <taxon>Anguilla</taxon>
    </lineage>
</organism>
<proteinExistence type="predicted"/>
<dbReference type="AlphaFoldDB" id="A0A0E9W0T0"/>
<accession>A0A0E9W0T0</accession>
<protein>
    <submittedName>
        <fullName evidence="1">Uncharacterized protein</fullName>
    </submittedName>
</protein>
<reference evidence="1" key="2">
    <citation type="journal article" date="2015" name="Fish Shellfish Immunol.">
        <title>Early steps in the European eel (Anguilla anguilla)-Vibrio vulnificus interaction in the gills: Role of the RtxA13 toxin.</title>
        <authorList>
            <person name="Callol A."/>
            <person name="Pajuelo D."/>
            <person name="Ebbesson L."/>
            <person name="Teles M."/>
            <person name="MacKenzie S."/>
            <person name="Amaro C."/>
        </authorList>
    </citation>
    <scope>NUCLEOTIDE SEQUENCE</scope>
</reference>
<dbReference type="EMBL" id="GBXM01024598">
    <property type="protein sequence ID" value="JAH83979.1"/>
    <property type="molecule type" value="Transcribed_RNA"/>
</dbReference>
<sequence length="34" mass="3846">MYWCNIFCLRLTGTKLTELTGLHSILSLLSFRGG</sequence>